<accession>A0A084GFF8</accession>
<dbReference type="KEGG" id="sapo:SAPIO_CDS0917"/>
<dbReference type="PANTHER" id="PTHR21310">
    <property type="entry name" value="AMINOGLYCOSIDE PHOSPHOTRANSFERASE-RELATED-RELATED"/>
    <property type="match status" value="1"/>
</dbReference>
<dbReference type="Proteomes" id="UP000028545">
    <property type="component" value="Unassembled WGS sequence"/>
</dbReference>
<feature type="region of interest" description="Disordered" evidence="1">
    <location>
        <begin position="1"/>
        <end position="60"/>
    </location>
</feature>
<dbReference type="PANTHER" id="PTHR21310:SF37">
    <property type="entry name" value="AMINOGLYCOSIDE PHOSPHOTRANSFERASE DOMAIN-CONTAINING PROTEIN"/>
    <property type="match status" value="1"/>
</dbReference>
<dbReference type="InterPro" id="IPR051678">
    <property type="entry name" value="AGP_Transferase"/>
</dbReference>
<dbReference type="AlphaFoldDB" id="A0A084GFF8"/>
<feature type="compositionally biased region" description="Basic and acidic residues" evidence="1">
    <location>
        <begin position="1"/>
        <end position="16"/>
    </location>
</feature>
<dbReference type="VEuPathDB" id="FungiDB:SAPIO_CDS0917"/>
<dbReference type="InterPro" id="IPR011009">
    <property type="entry name" value="Kinase-like_dom_sf"/>
</dbReference>
<dbReference type="SUPFAM" id="SSF56112">
    <property type="entry name" value="Protein kinase-like (PK-like)"/>
    <property type="match status" value="1"/>
</dbReference>
<name>A0A084GFF8_PSEDA</name>
<evidence type="ECO:0000313" key="2">
    <source>
        <dbReference type="EMBL" id="KEZ46070.1"/>
    </source>
</evidence>
<proteinExistence type="predicted"/>
<comment type="caution">
    <text evidence="2">The sequence shown here is derived from an EMBL/GenBank/DDBJ whole genome shotgun (WGS) entry which is preliminary data.</text>
</comment>
<dbReference type="HOGENOM" id="CLU_028906_3_1_1"/>
<dbReference type="OrthoDB" id="5412996at2759"/>
<evidence type="ECO:0000313" key="3">
    <source>
        <dbReference type="Proteomes" id="UP000028545"/>
    </source>
</evidence>
<gene>
    <name evidence="2" type="ORF">SAPIO_CDS0917</name>
</gene>
<feature type="compositionally biased region" description="Polar residues" evidence="1">
    <location>
        <begin position="18"/>
        <end position="36"/>
    </location>
</feature>
<dbReference type="RefSeq" id="XP_016645869.1">
    <property type="nucleotide sequence ID" value="XM_016783595.1"/>
</dbReference>
<organism evidence="2 3">
    <name type="scientific">Pseudallescheria apiosperma</name>
    <name type="common">Scedosporium apiospermum</name>
    <dbReference type="NCBI Taxonomy" id="563466"/>
    <lineage>
        <taxon>Eukaryota</taxon>
        <taxon>Fungi</taxon>
        <taxon>Dikarya</taxon>
        <taxon>Ascomycota</taxon>
        <taxon>Pezizomycotina</taxon>
        <taxon>Sordariomycetes</taxon>
        <taxon>Hypocreomycetidae</taxon>
        <taxon>Microascales</taxon>
        <taxon>Microascaceae</taxon>
        <taxon>Scedosporium</taxon>
    </lineage>
</organism>
<evidence type="ECO:0000256" key="1">
    <source>
        <dbReference type="SAM" id="MobiDB-lite"/>
    </source>
</evidence>
<reference evidence="2 3" key="1">
    <citation type="journal article" date="2014" name="Genome Announc.">
        <title>Draft genome sequence of the pathogenic fungus Scedosporium apiospermum.</title>
        <authorList>
            <person name="Vandeputte P."/>
            <person name="Ghamrawi S."/>
            <person name="Rechenmann M."/>
            <person name="Iltis A."/>
            <person name="Giraud S."/>
            <person name="Fleury M."/>
            <person name="Thornton C."/>
            <person name="Delhaes L."/>
            <person name="Meyer W."/>
            <person name="Papon N."/>
            <person name="Bouchara J.P."/>
        </authorList>
    </citation>
    <scope>NUCLEOTIDE SEQUENCE [LARGE SCALE GENOMIC DNA]</scope>
    <source>
        <strain evidence="2 3">IHEM 14462</strain>
    </source>
</reference>
<feature type="compositionally biased region" description="Basic and acidic residues" evidence="1">
    <location>
        <begin position="40"/>
        <end position="60"/>
    </location>
</feature>
<sequence length="516" mass="58774">MSDKNQVSDEARKAVNDKVSNTPSGFVTIIQETGRSSQKRRLDAQRAREKAEAEKNKESLGNHKASQWLVVVQSKWPEIPAWVTEHHPERLPCSLEQRILHGSYNVGLTAVFTNGEKWFIRFPLVGHTSDEYLDLKIINEVKTLKLISEKTDIPVPEVKAWGSADHNRLGLGPFIMEQFIEGERLKPILSGSSDPGDHILSDKLDDRTFEIIYRQLARFMLQLFALDFDQIGNLPGASSPLQPPLTMTANEINLYSGAKVMSPRTEQLSTAGEYFNHVVKQHWQQFTTQRNSVYEEERGKRNYAFHKALGSLVERHTWPEFDRGPFKLICDDFGPANMIVDNRDDLNIVGVVDLEWSYIGPAQLLATAPWWILQARPNTLAASDEHAGMYLQYLNKFMQILEAEEEKLQPDQRKGLSSLVKRSQENGTMWYLMVLRGFYIDVTDLPCDQLIASTPDWENLAAEVAGEEAQAFVTKKLDGLRPFFDEKKMVESMEEKLKAGTLDLATVIERLERLLK</sequence>
<protein>
    <submittedName>
        <fullName evidence="2">Uncharacterized protein</fullName>
    </submittedName>
</protein>
<dbReference type="EMBL" id="JOWA01000044">
    <property type="protein sequence ID" value="KEZ46070.1"/>
    <property type="molecule type" value="Genomic_DNA"/>
</dbReference>
<keyword evidence="3" id="KW-1185">Reference proteome</keyword>
<dbReference type="GeneID" id="27719069"/>
<dbReference type="Gene3D" id="3.90.1200.10">
    <property type="match status" value="1"/>
</dbReference>